<evidence type="ECO:0000313" key="23">
    <source>
        <dbReference type="Proteomes" id="UP001187343"/>
    </source>
</evidence>
<dbReference type="GO" id="GO:0045121">
    <property type="term" value="C:membrane raft"/>
    <property type="evidence" value="ECO:0007669"/>
    <property type="project" value="UniProtKB-SubCell"/>
</dbReference>
<evidence type="ECO:0000256" key="18">
    <source>
        <dbReference type="ARBA" id="ARBA00031141"/>
    </source>
</evidence>
<evidence type="ECO:0000256" key="15">
    <source>
        <dbReference type="ARBA" id="ARBA00023136"/>
    </source>
</evidence>
<keyword evidence="13" id="KW-0130">Cell adhesion</keyword>
<dbReference type="GO" id="GO:0030175">
    <property type="term" value="C:filopodium"/>
    <property type="evidence" value="ECO:0007669"/>
    <property type="project" value="UniProtKB-SubCell"/>
</dbReference>
<dbReference type="Pfam" id="PF06365">
    <property type="entry name" value="CD34_antigen"/>
    <property type="match status" value="1"/>
</dbReference>
<feature type="chain" id="PRO_5041720076" description="Podocalyxin" evidence="21">
    <location>
        <begin position="24"/>
        <end position="410"/>
    </location>
</feature>
<evidence type="ECO:0000256" key="8">
    <source>
        <dbReference type="ARBA" id="ARBA00007029"/>
    </source>
</evidence>
<evidence type="ECO:0000313" key="22">
    <source>
        <dbReference type="EMBL" id="KAK2892877.1"/>
    </source>
</evidence>
<dbReference type="GO" id="GO:0030027">
    <property type="term" value="C:lamellipodium"/>
    <property type="evidence" value="ECO:0007669"/>
    <property type="project" value="UniProtKB-SubCell"/>
</dbReference>
<evidence type="ECO:0000256" key="17">
    <source>
        <dbReference type="ARBA" id="ARBA00023273"/>
    </source>
</evidence>
<proteinExistence type="inferred from homology"/>
<dbReference type="PANTHER" id="PTHR12067">
    <property type="entry name" value="PODOCALYXIN"/>
    <property type="match status" value="1"/>
</dbReference>
<dbReference type="GO" id="GO:0007155">
    <property type="term" value="P:cell adhesion"/>
    <property type="evidence" value="ECO:0007669"/>
    <property type="project" value="UniProtKB-KW"/>
</dbReference>
<comment type="similarity">
    <text evidence="8">Belongs to the podocalyxin family.</text>
</comment>
<evidence type="ECO:0000256" key="1">
    <source>
        <dbReference type="ARBA" id="ARBA00004105"/>
    </source>
</evidence>
<keyword evidence="12 21" id="KW-0732">Signal</keyword>
<evidence type="ECO:0000256" key="3">
    <source>
        <dbReference type="ARBA" id="ARBA00004285"/>
    </source>
</evidence>
<keyword evidence="23" id="KW-1185">Reference proteome</keyword>
<dbReference type="InterPro" id="IPR017403">
    <property type="entry name" value="PODXL"/>
</dbReference>
<keyword evidence="10" id="KW-1003">Cell membrane</keyword>
<dbReference type="GO" id="GO:0022408">
    <property type="term" value="P:negative regulation of cell-cell adhesion"/>
    <property type="evidence" value="ECO:0007669"/>
    <property type="project" value="TreeGrafter"/>
</dbReference>
<comment type="subcellular location">
    <subcellularLocation>
        <location evidence="2">Apical cell membrane</location>
    </subcellularLocation>
    <subcellularLocation>
        <location evidence="6">Cell projection</location>
        <location evidence="6">Filopodium</location>
    </subcellularLocation>
    <subcellularLocation>
        <location evidence="7">Cell projection</location>
        <location evidence="7">Lamellipodium</location>
    </subcellularLocation>
    <subcellularLocation>
        <location evidence="1">Cell projection</location>
        <location evidence="1">Microvillus</location>
    </subcellularLocation>
    <subcellularLocation>
        <location evidence="4">Cell projection</location>
        <location evidence="4">Ruffle</location>
    </subcellularLocation>
    <subcellularLocation>
        <location evidence="3">Membrane raft</location>
    </subcellularLocation>
    <subcellularLocation>
        <location evidence="5">Membrane</location>
        <topology evidence="5">Single-pass type I membrane protein</topology>
    </subcellularLocation>
</comment>
<dbReference type="EMBL" id="JAUYZG010000012">
    <property type="protein sequence ID" value="KAK2892877.1"/>
    <property type="molecule type" value="Genomic_DNA"/>
</dbReference>
<dbReference type="PANTHER" id="PTHR12067:SF5">
    <property type="entry name" value="PODOCALYXIN"/>
    <property type="match status" value="1"/>
</dbReference>
<feature type="compositionally biased region" description="Low complexity" evidence="19">
    <location>
        <begin position="214"/>
        <end position="240"/>
    </location>
</feature>
<feature type="region of interest" description="Disordered" evidence="19">
    <location>
        <begin position="25"/>
        <end position="69"/>
    </location>
</feature>
<evidence type="ECO:0000256" key="12">
    <source>
        <dbReference type="ARBA" id="ARBA00022729"/>
    </source>
</evidence>
<evidence type="ECO:0000256" key="11">
    <source>
        <dbReference type="ARBA" id="ARBA00022692"/>
    </source>
</evidence>
<keyword evidence="11 20" id="KW-0812">Transmembrane</keyword>
<keyword evidence="17" id="KW-0966">Cell projection</keyword>
<organism evidence="22 23">
    <name type="scientific">Cirrhinus molitorella</name>
    <name type="common">mud carp</name>
    <dbReference type="NCBI Taxonomy" id="172907"/>
    <lineage>
        <taxon>Eukaryota</taxon>
        <taxon>Metazoa</taxon>
        <taxon>Chordata</taxon>
        <taxon>Craniata</taxon>
        <taxon>Vertebrata</taxon>
        <taxon>Euteleostomi</taxon>
        <taxon>Actinopterygii</taxon>
        <taxon>Neopterygii</taxon>
        <taxon>Teleostei</taxon>
        <taxon>Ostariophysi</taxon>
        <taxon>Cypriniformes</taxon>
        <taxon>Cyprinidae</taxon>
        <taxon>Labeoninae</taxon>
        <taxon>Labeonini</taxon>
        <taxon>Cirrhinus</taxon>
    </lineage>
</organism>
<feature type="transmembrane region" description="Helical" evidence="20">
    <location>
        <begin position="314"/>
        <end position="337"/>
    </location>
</feature>
<reference evidence="22" key="1">
    <citation type="submission" date="2023-08" db="EMBL/GenBank/DDBJ databases">
        <title>Chromosome-level Genome Assembly of mud carp (Cirrhinus molitorella).</title>
        <authorList>
            <person name="Liu H."/>
        </authorList>
    </citation>
    <scope>NUCLEOTIDE SEQUENCE</scope>
    <source>
        <strain evidence="22">Prfri</strain>
        <tissue evidence="22">Muscle</tissue>
    </source>
</reference>
<name>A0AA88TMT8_9TELE</name>
<evidence type="ECO:0000256" key="2">
    <source>
        <dbReference type="ARBA" id="ARBA00004221"/>
    </source>
</evidence>
<dbReference type="GO" id="GO:0016324">
    <property type="term" value="C:apical plasma membrane"/>
    <property type="evidence" value="ECO:0007669"/>
    <property type="project" value="UniProtKB-SubCell"/>
</dbReference>
<feature type="region of interest" description="Disordered" evidence="19">
    <location>
        <begin position="140"/>
        <end position="244"/>
    </location>
</feature>
<feature type="compositionally biased region" description="Polar residues" evidence="19">
    <location>
        <begin position="144"/>
        <end position="213"/>
    </location>
</feature>
<evidence type="ECO:0000256" key="13">
    <source>
        <dbReference type="ARBA" id="ARBA00022889"/>
    </source>
</evidence>
<evidence type="ECO:0000256" key="9">
    <source>
        <dbReference type="ARBA" id="ARBA00017371"/>
    </source>
</evidence>
<evidence type="ECO:0000256" key="14">
    <source>
        <dbReference type="ARBA" id="ARBA00022989"/>
    </source>
</evidence>
<evidence type="ECO:0000256" key="21">
    <source>
        <dbReference type="SAM" id="SignalP"/>
    </source>
</evidence>
<dbReference type="AlphaFoldDB" id="A0AA88TMT8"/>
<evidence type="ECO:0000256" key="4">
    <source>
        <dbReference type="ARBA" id="ARBA00004466"/>
    </source>
</evidence>
<keyword evidence="14 20" id="KW-1133">Transmembrane helix</keyword>
<evidence type="ECO:0000256" key="19">
    <source>
        <dbReference type="SAM" id="MobiDB-lite"/>
    </source>
</evidence>
<evidence type="ECO:0000256" key="10">
    <source>
        <dbReference type="ARBA" id="ARBA00022475"/>
    </source>
</evidence>
<dbReference type="GO" id="GO:0033634">
    <property type="term" value="P:positive regulation of cell-cell adhesion mediated by integrin"/>
    <property type="evidence" value="ECO:0007669"/>
    <property type="project" value="TreeGrafter"/>
</dbReference>
<dbReference type="Proteomes" id="UP001187343">
    <property type="component" value="Unassembled WGS sequence"/>
</dbReference>
<gene>
    <name evidence="22" type="ORF">Q8A67_012865</name>
</gene>
<evidence type="ECO:0000256" key="6">
    <source>
        <dbReference type="ARBA" id="ARBA00004486"/>
    </source>
</evidence>
<sequence>MKMAITWTIIVLGALLHGMQCNADDSSTTIPSTNQTSSLDSSTDISNKLTDSLPSSSATATTNPPAPLDTTKAATQVTLLEPIMPATTTSSPKSPTLAVQTTEVTSLAQTVPSSATSQQNPTTIQIATTQPIIAITSTTLTASNDTPPNSATSVITSNPTQDTTISNRPTTNIPPVTSTTQLKSTQTPAVAKNPTVTNTAATDSKSTDSQSVGTTKAQTTATPNTPSSTNNEDTTTRTSTPQEIDNILFDLNSTTEVNDIRKFCKTLGQKVKGNCKVTTEKMGTQFIITVTVDAHQQEKPENDTPPTSGVTDPLIAILASCGALVFILCCFAAYCTYHRRSYRKNQQHLTEELQTVENGYHDNPTLEVMEVQPEMQEKKMTLNGEFNDSWIVPIDNLLKEDIPDEEDTHL</sequence>
<dbReference type="GO" id="GO:0032534">
    <property type="term" value="P:regulation of microvillus assembly"/>
    <property type="evidence" value="ECO:0007669"/>
    <property type="project" value="TreeGrafter"/>
</dbReference>
<keyword evidence="15 20" id="KW-0472">Membrane</keyword>
<dbReference type="GO" id="GO:0001726">
    <property type="term" value="C:ruffle"/>
    <property type="evidence" value="ECO:0007669"/>
    <property type="project" value="UniProtKB-SubCell"/>
</dbReference>
<feature type="compositionally biased region" description="Polar residues" evidence="19">
    <location>
        <begin position="25"/>
        <end position="63"/>
    </location>
</feature>
<comment type="caution">
    <text evidence="22">The sequence shown here is derived from an EMBL/GenBank/DDBJ whole genome shotgun (WGS) entry which is preliminary data.</text>
</comment>
<evidence type="ECO:0000256" key="20">
    <source>
        <dbReference type="SAM" id="Phobius"/>
    </source>
</evidence>
<feature type="signal peptide" evidence="21">
    <location>
        <begin position="1"/>
        <end position="23"/>
    </location>
</feature>
<dbReference type="InterPro" id="IPR013836">
    <property type="entry name" value="CD34/Podocalyxin"/>
</dbReference>
<keyword evidence="16" id="KW-0325">Glycoprotein</keyword>
<protein>
    <recommendedName>
        <fullName evidence="9">Podocalyxin</fullName>
    </recommendedName>
    <alternativeName>
        <fullName evidence="18">Podocalyxin-like protein 1</fullName>
    </alternativeName>
</protein>
<evidence type="ECO:0000256" key="7">
    <source>
        <dbReference type="ARBA" id="ARBA00004510"/>
    </source>
</evidence>
<dbReference type="GO" id="GO:0031528">
    <property type="term" value="C:microvillus membrane"/>
    <property type="evidence" value="ECO:0007669"/>
    <property type="project" value="TreeGrafter"/>
</dbReference>
<accession>A0AA88TMT8</accession>
<evidence type="ECO:0000256" key="16">
    <source>
        <dbReference type="ARBA" id="ARBA00023180"/>
    </source>
</evidence>
<dbReference type="GO" id="GO:0016477">
    <property type="term" value="P:cell migration"/>
    <property type="evidence" value="ECO:0007669"/>
    <property type="project" value="InterPro"/>
</dbReference>
<evidence type="ECO:0000256" key="5">
    <source>
        <dbReference type="ARBA" id="ARBA00004479"/>
    </source>
</evidence>